<dbReference type="AlphaFoldDB" id="A0A5Q2TF89"/>
<feature type="transmembrane region" description="Helical" evidence="1">
    <location>
        <begin position="175"/>
        <end position="193"/>
    </location>
</feature>
<dbReference type="Pfam" id="PF04854">
    <property type="entry name" value="DUF624"/>
    <property type="match status" value="1"/>
</dbReference>
<gene>
    <name evidence="2" type="ORF">GI584_05250</name>
</gene>
<dbReference type="EMBL" id="CP045915">
    <property type="protein sequence ID" value="QGH33464.1"/>
    <property type="molecule type" value="Genomic_DNA"/>
</dbReference>
<dbReference type="Proteomes" id="UP000339690">
    <property type="component" value="Chromosome"/>
</dbReference>
<keyword evidence="3" id="KW-1185">Reference proteome</keyword>
<dbReference type="RefSeq" id="WP_153790489.1">
    <property type="nucleotide sequence ID" value="NZ_CP045915.1"/>
</dbReference>
<organism evidence="2 3">
    <name type="scientific">Gracilibacillus salitolerans</name>
    <dbReference type="NCBI Taxonomy" id="2663022"/>
    <lineage>
        <taxon>Bacteria</taxon>
        <taxon>Bacillati</taxon>
        <taxon>Bacillota</taxon>
        <taxon>Bacilli</taxon>
        <taxon>Bacillales</taxon>
        <taxon>Bacillaceae</taxon>
        <taxon>Gracilibacillus</taxon>
    </lineage>
</organism>
<feature type="transmembrane region" description="Helical" evidence="1">
    <location>
        <begin position="105"/>
        <end position="133"/>
    </location>
</feature>
<evidence type="ECO:0000313" key="2">
    <source>
        <dbReference type="EMBL" id="QGH33464.1"/>
    </source>
</evidence>
<feature type="transmembrane region" description="Helical" evidence="1">
    <location>
        <begin position="62"/>
        <end position="93"/>
    </location>
</feature>
<evidence type="ECO:0000256" key="1">
    <source>
        <dbReference type="SAM" id="Phobius"/>
    </source>
</evidence>
<dbReference type="InterPro" id="IPR006938">
    <property type="entry name" value="DUF624"/>
</dbReference>
<keyword evidence="1" id="KW-1133">Transmembrane helix</keyword>
<reference evidence="2 3" key="1">
    <citation type="submission" date="2019-11" db="EMBL/GenBank/DDBJ databases">
        <title>Gracilibacillus salitolerans sp. nov., a moderate halophile isolated from a saline soil in northwest China.</title>
        <authorList>
            <person name="Gan L."/>
        </authorList>
    </citation>
    <scope>NUCLEOTIDE SEQUENCE [LARGE SCALE GENOMIC DNA]</scope>
    <source>
        <strain evidence="2 3">SCU50</strain>
    </source>
</reference>
<proteinExistence type="predicted"/>
<accession>A0A5Q2TF89</accession>
<protein>
    <submittedName>
        <fullName evidence="2">DUF624 domain-containing protein</fullName>
    </submittedName>
</protein>
<evidence type="ECO:0000313" key="3">
    <source>
        <dbReference type="Proteomes" id="UP000339690"/>
    </source>
</evidence>
<keyword evidence="1" id="KW-0812">Transmembrane</keyword>
<feature type="transmembrane region" description="Helical" evidence="1">
    <location>
        <begin position="20"/>
        <end position="50"/>
    </location>
</feature>
<dbReference type="KEGG" id="grc:GI584_05250"/>
<sequence length="207" mass="24111">MTFGGWVKFNTAAIWMIKLAYINILWILFTIVGLVIFGLFPATVAMFTIVRKWIRKENNVKIFPVFWIVFRTEFIKANGFGLLFILIGYILYYDFTFLQLNDGKLVYLLPVFIFILVSYAVTLLFFFPVFVHFDLRFFQYIKQSFLIAITSPIETLLIAVSIILIYFAITLLPGMIPLFSGSVIAVVITWTSFKAFRRIERRKDSTS</sequence>
<name>A0A5Q2TF89_9BACI</name>
<feature type="transmembrane region" description="Helical" evidence="1">
    <location>
        <begin position="145"/>
        <end position="169"/>
    </location>
</feature>
<keyword evidence="1" id="KW-0472">Membrane</keyword>